<comment type="catalytic activity">
    <reaction evidence="9">
        <text>L-threonyl-[protein] + ATP = O-phospho-L-threonyl-[protein] + ADP + H(+)</text>
        <dbReference type="Rhea" id="RHEA:46608"/>
        <dbReference type="Rhea" id="RHEA-COMP:11060"/>
        <dbReference type="Rhea" id="RHEA-COMP:11605"/>
        <dbReference type="ChEBI" id="CHEBI:15378"/>
        <dbReference type="ChEBI" id="CHEBI:30013"/>
        <dbReference type="ChEBI" id="CHEBI:30616"/>
        <dbReference type="ChEBI" id="CHEBI:61977"/>
        <dbReference type="ChEBI" id="CHEBI:456216"/>
        <dbReference type="EC" id="2.7.11.1"/>
    </reaction>
</comment>
<evidence type="ECO:0000256" key="12">
    <source>
        <dbReference type="ARBA" id="ARBA00070041"/>
    </source>
</evidence>
<feature type="compositionally biased region" description="Basic residues" evidence="14">
    <location>
        <begin position="312"/>
        <end position="327"/>
    </location>
</feature>
<feature type="transmembrane region" description="Helical" evidence="15">
    <location>
        <begin position="331"/>
        <end position="356"/>
    </location>
</feature>
<dbReference type="Gene3D" id="3.30.200.20">
    <property type="entry name" value="Phosphorylase Kinase, domain 1"/>
    <property type="match status" value="1"/>
</dbReference>
<dbReference type="SUPFAM" id="SSF54184">
    <property type="entry name" value="Penicillin-binding protein 2x (pbp-2x), c-terminal domain"/>
    <property type="match status" value="1"/>
</dbReference>
<dbReference type="InterPro" id="IPR011009">
    <property type="entry name" value="Kinase-like_dom_sf"/>
</dbReference>
<keyword evidence="15" id="KW-1133">Transmembrane helix</keyword>
<keyword evidence="15" id="KW-0472">Membrane</keyword>
<dbReference type="GO" id="GO:0004674">
    <property type="term" value="F:protein serine/threonine kinase activity"/>
    <property type="evidence" value="ECO:0007669"/>
    <property type="project" value="UniProtKB-KW"/>
</dbReference>
<feature type="binding site" evidence="13">
    <location>
        <position position="38"/>
    </location>
    <ligand>
        <name>ATP</name>
        <dbReference type="ChEBI" id="CHEBI:30616"/>
    </ligand>
</feature>
<keyword evidence="15" id="KW-0812">Transmembrane</keyword>
<feature type="compositionally biased region" description="Low complexity" evidence="14">
    <location>
        <begin position="565"/>
        <end position="609"/>
    </location>
</feature>
<evidence type="ECO:0000256" key="6">
    <source>
        <dbReference type="ARBA" id="ARBA00022777"/>
    </source>
</evidence>
<dbReference type="InterPro" id="IPR005543">
    <property type="entry name" value="PASTA_dom"/>
</dbReference>
<evidence type="ECO:0000256" key="15">
    <source>
        <dbReference type="SAM" id="Phobius"/>
    </source>
</evidence>
<evidence type="ECO:0000256" key="5">
    <source>
        <dbReference type="ARBA" id="ARBA00022741"/>
    </source>
</evidence>
<dbReference type="Gene3D" id="2.60.40.2560">
    <property type="match status" value="1"/>
</dbReference>
<dbReference type="GO" id="GO:0005524">
    <property type="term" value="F:ATP binding"/>
    <property type="evidence" value="ECO:0007669"/>
    <property type="project" value="UniProtKB-UniRule"/>
</dbReference>
<evidence type="ECO:0000256" key="8">
    <source>
        <dbReference type="ARBA" id="ARBA00022968"/>
    </source>
</evidence>
<dbReference type="Pfam" id="PF03793">
    <property type="entry name" value="PASTA"/>
    <property type="match status" value="2"/>
</dbReference>
<keyword evidence="6 18" id="KW-0418">Kinase</keyword>
<evidence type="ECO:0000256" key="4">
    <source>
        <dbReference type="ARBA" id="ARBA00022679"/>
    </source>
</evidence>
<sequence>MNQLLGGRYDLQEQIGSGGMAVVYRAVDTMLGRQVAVKMLRAQFAGDEEFVARFRREAQSAASLSHPNIVNLYDVGVTASNDYYIVMEYVDGPTLKDLIRERGPLSVKESLDITTQICDALEHAHARQIVHQDIKPHNILLTQSGHVKVTDFGIARAITGNTITLHHDHSVLGSVHYFSPEQARGAPTDAKSDIYSLGIVMYEMLTKRLPFSGDSAVSIALKHLRDDFVDPREWNPEIPQSVENIILRCLTKAPEDRYRDMSALKNDLQDALIHPDVPKFAKPAQALDETIAIPAVGAPRPAEPIEEEAVNKKKNKTKNKNKNKPPKRRRWWMPLIWTFVTLAVIGIGAAAAYYVVMDAIQTPNQALPDVTGKTFAQAVQILKSDGFQDIKEQKGNNSAKAGTVYQQSPVGPTEVKPGRTITLFVSNGPQQVLMPNLVGVPLQEAVTTLTNSGIDVASQVTQQPMKNSTAQAGVVVNTTPQAGTPITSTTQIVIQYSEGQMTTVPTLVGLPLDQAITALKNANLKYQVNYAQYPVPDNYVFAITPYHSGDTVPVGTTIGLSVARNSSPSNGVGNSTGNTPSNSTGNTASGGTVGNSPTQNTTGNGAATTVSPKQEIVNVKVTDNRGKPIAVQVYKTDAKDTNQLMVNQTITSTSDWNIRVLVTPERPGQIMVYENGRLVQNYPVPYN</sequence>
<evidence type="ECO:0000256" key="11">
    <source>
        <dbReference type="ARBA" id="ARBA00060432"/>
    </source>
</evidence>
<evidence type="ECO:0000259" key="17">
    <source>
        <dbReference type="PROSITE" id="PS51178"/>
    </source>
</evidence>
<dbReference type="RefSeq" id="WP_206658818.1">
    <property type="nucleotide sequence ID" value="NZ_CP071182.1"/>
</dbReference>
<keyword evidence="2" id="KW-0723">Serine/threonine-protein kinase</keyword>
<feature type="domain" description="Protein kinase" evidence="16">
    <location>
        <begin position="9"/>
        <end position="277"/>
    </location>
</feature>
<keyword evidence="3" id="KW-0309">Germination</keyword>
<evidence type="ECO:0000256" key="9">
    <source>
        <dbReference type="ARBA" id="ARBA00047899"/>
    </source>
</evidence>
<dbReference type="Pfam" id="PF00069">
    <property type="entry name" value="Pkinase"/>
    <property type="match status" value="1"/>
</dbReference>
<name>A0A9X7W4D9_9BACL</name>
<dbReference type="SMART" id="SM00740">
    <property type="entry name" value="PASTA"/>
    <property type="match status" value="3"/>
</dbReference>
<accession>A0A9X7W4D9</accession>
<dbReference type="Gene3D" id="1.10.510.10">
    <property type="entry name" value="Transferase(Phosphotransferase) domain 1"/>
    <property type="match status" value="1"/>
</dbReference>
<evidence type="ECO:0000256" key="3">
    <source>
        <dbReference type="ARBA" id="ARBA00022544"/>
    </source>
</evidence>
<dbReference type="FunFam" id="3.30.200.20:FF:000035">
    <property type="entry name" value="Serine/threonine protein kinase Stk1"/>
    <property type="match status" value="1"/>
</dbReference>
<protein>
    <recommendedName>
        <fullName evidence="12">Serine/threonine-protein kinase PrkC</fullName>
        <ecNumber evidence="1">2.7.11.1</ecNumber>
    </recommendedName>
</protein>
<dbReference type="FunFam" id="1.10.510.10:FF:000021">
    <property type="entry name" value="Serine/threonine protein kinase"/>
    <property type="match status" value="1"/>
</dbReference>
<dbReference type="GO" id="GO:0071224">
    <property type="term" value="P:cellular response to peptidoglycan"/>
    <property type="evidence" value="ECO:0007669"/>
    <property type="project" value="UniProtKB-ARBA"/>
</dbReference>
<dbReference type="PROSITE" id="PS50011">
    <property type="entry name" value="PROTEIN_KINASE_DOM"/>
    <property type="match status" value="1"/>
</dbReference>
<feature type="domain" description="PASTA" evidence="17">
    <location>
        <begin position="361"/>
        <end position="427"/>
    </location>
</feature>
<feature type="region of interest" description="Disordered" evidence="14">
    <location>
        <begin position="306"/>
        <end position="327"/>
    </location>
</feature>
<dbReference type="PANTHER" id="PTHR43289:SF34">
    <property type="entry name" value="SERINE_THREONINE-PROTEIN KINASE YBDM-RELATED"/>
    <property type="match status" value="1"/>
</dbReference>
<dbReference type="InterPro" id="IPR008271">
    <property type="entry name" value="Ser/Thr_kinase_AS"/>
</dbReference>
<feature type="domain" description="PASTA" evidence="17">
    <location>
        <begin position="428"/>
        <end position="498"/>
    </location>
</feature>
<keyword evidence="19" id="KW-1185">Reference proteome</keyword>
<dbReference type="PANTHER" id="PTHR43289">
    <property type="entry name" value="MITOGEN-ACTIVATED PROTEIN KINASE KINASE KINASE 20-RELATED"/>
    <property type="match status" value="1"/>
</dbReference>
<proteinExistence type="predicted"/>
<dbReference type="PROSITE" id="PS00107">
    <property type="entry name" value="PROTEIN_KINASE_ATP"/>
    <property type="match status" value="1"/>
</dbReference>
<evidence type="ECO:0000313" key="18">
    <source>
        <dbReference type="EMBL" id="QSO49508.1"/>
    </source>
</evidence>
<evidence type="ECO:0000256" key="13">
    <source>
        <dbReference type="PROSITE-ProRule" id="PRU10141"/>
    </source>
</evidence>
<dbReference type="CDD" id="cd06577">
    <property type="entry name" value="PASTA_pknB"/>
    <property type="match status" value="3"/>
</dbReference>
<dbReference type="NCBIfam" id="NF033483">
    <property type="entry name" value="PknB_PASTA_kin"/>
    <property type="match status" value="1"/>
</dbReference>
<dbReference type="EC" id="2.7.11.1" evidence="1"/>
<evidence type="ECO:0000259" key="16">
    <source>
        <dbReference type="PROSITE" id="PS50011"/>
    </source>
</evidence>
<dbReference type="GO" id="GO:0007165">
    <property type="term" value="P:signal transduction"/>
    <property type="evidence" value="ECO:0007669"/>
    <property type="project" value="UniProtKB-ARBA"/>
</dbReference>
<dbReference type="SUPFAM" id="SSF56112">
    <property type="entry name" value="Protein kinase-like (PK-like)"/>
    <property type="match status" value="1"/>
</dbReference>
<evidence type="ECO:0000256" key="14">
    <source>
        <dbReference type="SAM" id="MobiDB-lite"/>
    </source>
</evidence>
<reference evidence="18 19" key="1">
    <citation type="submission" date="2021-02" db="EMBL/GenBank/DDBJ databases">
        <title>Alicyclobacillus curvatus sp. nov. and Alicyclobacillus mengziensis sp. nov., two acidophilic bacteria isolated from acid mine drainage.</title>
        <authorList>
            <person name="Huang Y."/>
        </authorList>
    </citation>
    <scope>NUCLEOTIDE SEQUENCE [LARGE SCALE GENOMIC DNA]</scope>
    <source>
        <strain evidence="18 19">S30H14</strain>
    </source>
</reference>
<dbReference type="EMBL" id="CP071182">
    <property type="protein sequence ID" value="QSO49508.1"/>
    <property type="molecule type" value="Genomic_DNA"/>
</dbReference>
<dbReference type="PROSITE" id="PS51178">
    <property type="entry name" value="PASTA"/>
    <property type="match status" value="2"/>
</dbReference>
<evidence type="ECO:0000256" key="10">
    <source>
        <dbReference type="ARBA" id="ARBA00048679"/>
    </source>
</evidence>
<evidence type="ECO:0000256" key="7">
    <source>
        <dbReference type="ARBA" id="ARBA00022840"/>
    </source>
</evidence>
<dbReference type="AlphaFoldDB" id="A0A9X7W4D9"/>
<evidence type="ECO:0000313" key="19">
    <source>
        <dbReference type="Proteomes" id="UP000663505"/>
    </source>
</evidence>
<keyword evidence="5 13" id="KW-0547">Nucleotide-binding</keyword>
<evidence type="ECO:0000256" key="1">
    <source>
        <dbReference type="ARBA" id="ARBA00012513"/>
    </source>
</evidence>
<dbReference type="CDD" id="cd14014">
    <property type="entry name" value="STKc_PknB_like"/>
    <property type="match status" value="1"/>
</dbReference>
<comment type="subcellular location">
    <subcellularLocation>
        <location evidence="11">Spore membrane</location>
        <topology evidence="11">Single-pass type II membrane protein</topology>
    </subcellularLocation>
</comment>
<keyword evidence="4" id="KW-0808">Transferase</keyword>
<keyword evidence="7 13" id="KW-0067">ATP-binding</keyword>
<gene>
    <name evidence="18" type="primary">pknB</name>
    <name evidence="18" type="ORF">JZ786_11750</name>
</gene>
<dbReference type="InterPro" id="IPR017441">
    <property type="entry name" value="Protein_kinase_ATP_BS"/>
</dbReference>
<feature type="region of interest" description="Disordered" evidence="14">
    <location>
        <begin position="565"/>
        <end position="611"/>
    </location>
</feature>
<dbReference type="Gene3D" id="3.30.10.20">
    <property type="match status" value="3"/>
</dbReference>
<dbReference type="KEGG" id="afx:JZ786_11750"/>
<comment type="catalytic activity">
    <reaction evidence="10">
        <text>L-seryl-[protein] + ATP = O-phospho-L-seryl-[protein] + ADP + H(+)</text>
        <dbReference type="Rhea" id="RHEA:17989"/>
        <dbReference type="Rhea" id="RHEA-COMP:9863"/>
        <dbReference type="Rhea" id="RHEA-COMP:11604"/>
        <dbReference type="ChEBI" id="CHEBI:15378"/>
        <dbReference type="ChEBI" id="CHEBI:29999"/>
        <dbReference type="ChEBI" id="CHEBI:30616"/>
        <dbReference type="ChEBI" id="CHEBI:83421"/>
        <dbReference type="ChEBI" id="CHEBI:456216"/>
        <dbReference type="EC" id="2.7.11.1"/>
    </reaction>
</comment>
<organism evidence="18 19">
    <name type="scientific">Alicyclobacillus mengziensis</name>
    <dbReference type="NCBI Taxonomy" id="2931921"/>
    <lineage>
        <taxon>Bacteria</taxon>
        <taxon>Bacillati</taxon>
        <taxon>Bacillota</taxon>
        <taxon>Bacilli</taxon>
        <taxon>Bacillales</taxon>
        <taxon>Alicyclobacillaceae</taxon>
        <taxon>Alicyclobacillus</taxon>
    </lineage>
</organism>
<dbReference type="GO" id="GO:0009847">
    <property type="term" value="P:spore germination"/>
    <property type="evidence" value="ECO:0007669"/>
    <property type="project" value="UniProtKB-ARBA"/>
</dbReference>
<keyword evidence="8" id="KW-0735">Signal-anchor</keyword>
<dbReference type="Proteomes" id="UP000663505">
    <property type="component" value="Chromosome"/>
</dbReference>
<dbReference type="SMART" id="SM00220">
    <property type="entry name" value="S_TKc"/>
    <property type="match status" value="1"/>
</dbReference>
<dbReference type="PROSITE" id="PS00108">
    <property type="entry name" value="PROTEIN_KINASE_ST"/>
    <property type="match status" value="1"/>
</dbReference>
<dbReference type="InterPro" id="IPR000719">
    <property type="entry name" value="Prot_kinase_dom"/>
</dbReference>
<evidence type="ECO:0000256" key="2">
    <source>
        <dbReference type="ARBA" id="ARBA00022527"/>
    </source>
</evidence>